<feature type="active site" description="Charge relay system" evidence="11">
    <location>
        <position position="604"/>
    </location>
</feature>
<dbReference type="Pfam" id="PF00004">
    <property type="entry name" value="AAA"/>
    <property type="match status" value="1"/>
</dbReference>
<keyword evidence="4 11" id="KW-0645">Protease</keyword>
<dbReference type="CDD" id="cd04852">
    <property type="entry name" value="Peptidases_S8_3"/>
    <property type="match status" value="1"/>
</dbReference>
<dbReference type="InterPro" id="IPR010259">
    <property type="entry name" value="S8pro/Inhibitor_I9"/>
</dbReference>
<dbReference type="Pfam" id="PF00082">
    <property type="entry name" value="Peptidase_S8"/>
    <property type="match status" value="1"/>
</dbReference>
<dbReference type="SUPFAM" id="SSF52743">
    <property type="entry name" value="Subtilisin-like"/>
    <property type="match status" value="1"/>
</dbReference>
<evidence type="ECO:0000256" key="12">
    <source>
        <dbReference type="SAM" id="MobiDB-lite"/>
    </source>
</evidence>
<dbReference type="Pfam" id="PF17766">
    <property type="entry name" value="fn3_6"/>
    <property type="match status" value="1"/>
</dbReference>
<protein>
    <recommendedName>
        <fullName evidence="17">Protein SUPPRESSOR OF K(+) TRANSPORT GROWTH DEFECT 1-like</fullName>
    </recommendedName>
</protein>
<dbReference type="PRINTS" id="PR00723">
    <property type="entry name" value="SUBTILISIN"/>
</dbReference>
<dbReference type="InterPro" id="IPR003959">
    <property type="entry name" value="ATPase_AAA_core"/>
</dbReference>
<reference evidence="15 16" key="1">
    <citation type="submission" date="2023-03" db="EMBL/GenBank/DDBJ databases">
        <title>WGS of Gossypium arboreum.</title>
        <authorList>
            <person name="Yu D."/>
        </authorList>
    </citation>
    <scope>NUCLEOTIDE SEQUENCE [LARGE SCALE GENOMIC DNA]</scope>
    <source>
        <tissue evidence="15">Leaf</tissue>
    </source>
</reference>
<keyword evidence="9 11" id="KW-0720">Serine protease</keyword>
<dbReference type="PROSITE" id="PS00674">
    <property type="entry name" value="AAA"/>
    <property type="match status" value="1"/>
</dbReference>
<dbReference type="Gene3D" id="3.40.50.300">
    <property type="entry name" value="P-loop containing nucleotide triphosphate hydrolases"/>
    <property type="match status" value="1"/>
</dbReference>
<sequence length="1145" mass="125107">MYSNFKEQAIEYVKQAVQEDNAGNYSKAFPLYMNALEYFKTHLKYEKNPKIREAITQKFTEYLRRAEEIRAVLDEGGPGPASNGDAAVATRPKSKPKSGGGEGGDGEDPEQAKLRAGLNSAIIREKPNVKWNDVAGLESAKQALQEAVILPVKFPQFFTGKRRPWRAFLLYGPPGTGKSYLAKAVATEADSTFFSVSSSDLVSKWMGESEKLVSNLFEMARDSAPSIIFIDEIDSLCGQRGEGNESEASRRIKTELLVQMQGVGHNDQKVLVLAATNTPYALDQAIRRRFDKRIYIPLPDVKARQHMFKVHLGDTPHNLTESDFENLARRTEGFSGSDISVCVKDVLFEPVRKTQDAMFFFKTPNNMWMPCGPKQPGAVQITMQELAAKGLAAQILPPPISRSDFDKVLARQRPTVSKADLEVHERFTKEFGEEDYLWFMEPVATPSLEVAKEAALHHYSKSFRGFSAMLTPEQAKRVAESDGVVSVFESGTSKIHTTRTWNFLGIDSIQQYKQLQMDSSSNVIVGVIDSGIWPESESFSDQGFGPVPDKFKGECVTGEQFALSNCNRKIIGARYYFKGFEAEYGSLESQGGTFFRSARDSDGHGTHTASTIAGSVVANVSLLGMAGGTARGGAPSARLAIYKACWFGLCSDADVLLAMDDAISDGVHILSLSLGPDPPQSIYFEDAISIGSFHAFQKGILVSCSAGNSFFPGTASNVAPWILTVAASSVDRIFISNIYLGNSRILKVNSLGTRPRIKHNDKWLLKIHLMRFLLCSSFCKNNTLDATLIKGKIVVCTIETLTDNRREKSIFIRQGGGVGMILIDPLAKDIGFQFVLPGTVIGQEEAALLQKYMETEKNPVAKIYPTITVLDTKPAPAVAGFSSMGPNIITPEILKPDITGPGLNILAAWSPVAIEATAERSVNYNIVSGTSMSCPHISAVSAIIKSIKPSWSPAAIKSAIMTTATVLDNTKHLIGRQPFGNETTPFDYGSGHINPTAALEPGLIYDLDSTDIINFLCSIGGNPAQLKNLTGQLTYCQNPPIPSYNLNYPSIGVSNMNGSLSVYRTVTYYGKDPTVYYAYVDHPVGVKVKVTPSKLCFTKTGEKMSFKVDFIPYMNNSGSFVFGALTWSNGIHKVRSPIGLNVLSV</sequence>
<keyword evidence="6" id="KW-0547">Nucleotide-binding</keyword>
<dbReference type="CDD" id="cd02678">
    <property type="entry name" value="MIT_VPS4"/>
    <property type="match status" value="1"/>
</dbReference>
<dbReference type="Gene3D" id="3.40.50.200">
    <property type="entry name" value="Peptidase S8/S53 domain"/>
    <property type="match status" value="1"/>
</dbReference>
<dbReference type="Pfam" id="PF09336">
    <property type="entry name" value="Vps4_C"/>
    <property type="match status" value="1"/>
</dbReference>
<dbReference type="InterPro" id="IPR003960">
    <property type="entry name" value="ATPase_AAA_CS"/>
</dbReference>
<gene>
    <name evidence="15" type="ORF">PVK06_031211</name>
</gene>
<dbReference type="InterPro" id="IPR023828">
    <property type="entry name" value="Peptidase_S8_Ser-AS"/>
</dbReference>
<evidence type="ECO:0000256" key="5">
    <source>
        <dbReference type="ARBA" id="ARBA00022729"/>
    </source>
</evidence>
<evidence type="ECO:0000256" key="3">
    <source>
        <dbReference type="ARBA" id="ARBA00011073"/>
    </source>
</evidence>
<dbReference type="PROSITE" id="PS51892">
    <property type="entry name" value="SUBTILASE"/>
    <property type="match status" value="1"/>
</dbReference>
<evidence type="ECO:0000256" key="6">
    <source>
        <dbReference type="ARBA" id="ARBA00022741"/>
    </source>
</evidence>
<comment type="subcellular location">
    <subcellularLocation>
        <location evidence="1">Endosome membrane</location>
        <topology evidence="1">Peripheral membrane protein</topology>
    </subcellularLocation>
</comment>
<dbReference type="InterPro" id="IPR007330">
    <property type="entry name" value="MIT_dom"/>
</dbReference>
<dbReference type="Gene3D" id="1.20.58.80">
    <property type="entry name" value="Phosphotransferase system, lactose/cellobiose-type IIA subunit"/>
    <property type="match status" value="1"/>
</dbReference>
<evidence type="ECO:0000313" key="15">
    <source>
        <dbReference type="EMBL" id="KAK5803563.1"/>
    </source>
</evidence>
<dbReference type="Pfam" id="PF04212">
    <property type="entry name" value="MIT"/>
    <property type="match status" value="1"/>
</dbReference>
<name>A0ABR0NQG2_GOSAR</name>
<evidence type="ECO:0000256" key="2">
    <source>
        <dbReference type="ARBA" id="ARBA00006914"/>
    </source>
</evidence>
<feature type="region of interest" description="Disordered" evidence="12">
    <location>
        <begin position="73"/>
        <end position="111"/>
    </location>
</feature>
<dbReference type="Proteomes" id="UP001358586">
    <property type="component" value="Chromosome 9"/>
</dbReference>
<dbReference type="Gene3D" id="3.50.30.30">
    <property type="match status" value="1"/>
</dbReference>
<dbReference type="Gene3D" id="2.60.40.2310">
    <property type="match status" value="1"/>
</dbReference>
<dbReference type="InterPro" id="IPR034197">
    <property type="entry name" value="Peptidases_S8_3"/>
</dbReference>
<dbReference type="InterPro" id="IPR000209">
    <property type="entry name" value="Peptidase_S8/S53_dom"/>
</dbReference>
<accession>A0ABR0NQG2</accession>
<dbReference type="InterPro" id="IPR041469">
    <property type="entry name" value="Subtilisin-like_FN3"/>
</dbReference>
<evidence type="ECO:0000256" key="7">
    <source>
        <dbReference type="ARBA" id="ARBA00022753"/>
    </source>
</evidence>
<comment type="caution">
    <text evidence="15">The sequence shown here is derived from an EMBL/GenBank/DDBJ whole genome shotgun (WGS) entry which is preliminary data.</text>
</comment>
<dbReference type="InterPro" id="IPR036181">
    <property type="entry name" value="MIT_dom_sf"/>
</dbReference>
<dbReference type="Gene3D" id="1.10.8.60">
    <property type="match status" value="1"/>
</dbReference>
<evidence type="ECO:0000256" key="10">
    <source>
        <dbReference type="ARBA" id="ARBA00022840"/>
    </source>
</evidence>
<evidence type="ECO:0000256" key="9">
    <source>
        <dbReference type="ARBA" id="ARBA00022825"/>
    </source>
</evidence>
<keyword evidence="10" id="KW-0067">ATP-binding</keyword>
<dbReference type="InterPro" id="IPR036852">
    <property type="entry name" value="Peptidase_S8/S53_dom_sf"/>
</dbReference>
<dbReference type="InterPro" id="IPR045253">
    <property type="entry name" value="VPS4_MIT"/>
</dbReference>
<comment type="similarity">
    <text evidence="3 11">Belongs to the peptidase S8 family.</text>
</comment>
<keyword evidence="5" id="KW-0732">Signal</keyword>
<feature type="domain" description="AAA+ ATPase" evidence="13">
    <location>
        <begin position="164"/>
        <end position="300"/>
    </location>
</feature>
<feature type="active site" description="Charge relay system" evidence="11">
    <location>
        <position position="529"/>
    </location>
</feature>
<evidence type="ECO:0000259" key="13">
    <source>
        <dbReference type="SMART" id="SM00382"/>
    </source>
</evidence>
<evidence type="ECO:0008006" key="17">
    <source>
        <dbReference type="Google" id="ProtNLM"/>
    </source>
</evidence>
<proteinExistence type="inferred from homology"/>
<dbReference type="SUPFAM" id="SSF116846">
    <property type="entry name" value="MIT domain"/>
    <property type="match status" value="1"/>
</dbReference>
<dbReference type="InterPro" id="IPR015500">
    <property type="entry name" value="Peptidase_S8_subtilisin-rel"/>
</dbReference>
<comment type="similarity">
    <text evidence="2">Belongs to the AAA ATPase family.</text>
</comment>
<feature type="domain" description="MIT" evidence="14">
    <location>
        <begin position="2"/>
        <end position="79"/>
    </location>
</feature>
<keyword evidence="8 11" id="KW-0378">Hydrolase</keyword>
<keyword evidence="7" id="KW-0967">Endosome</keyword>
<dbReference type="InterPro" id="IPR045051">
    <property type="entry name" value="SBT"/>
</dbReference>
<evidence type="ECO:0000256" key="11">
    <source>
        <dbReference type="PROSITE-ProRule" id="PRU01240"/>
    </source>
</evidence>
<evidence type="ECO:0000256" key="8">
    <source>
        <dbReference type="ARBA" id="ARBA00022801"/>
    </source>
</evidence>
<dbReference type="PROSITE" id="PS00138">
    <property type="entry name" value="SUBTILASE_SER"/>
    <property type="match status" value="1"/>
</dbReference>
<dbReference type="CDD" id="cd02120">
    <property type="entry name" value="PA_subtilisin_like"/>
    <property type="match status" value="1"/>
</dbReference>
<dbReference type="InterPro" id="IPR027417">
    <property type="entry name" value="P-loop_NTPase"/>
</dbReference>
<dbReference type="InterPro" id="IPR015415">
    <property type="entry name" value="Spast_Vps4_C"/>
</dbReference>
<organism evidence="15 16">
    <name type="scientific">Gossypium arboreum</name>
    <name type="common">Tree cotton</name>
    <name type="synonym">Gossypium nanking</name>
    <dbReference type="NCBI Taxonomy" id="29729"/>
    <lineage>
        <taxon>Eukaryota</taxon>
        <taxon>Viridiplantae</taxon>
        <taxon>Streptophyta</taxon>
        <taxon>Embryophyta</taxon>
        <taxon>Tracheophyta</taxon>
        <taxon>Spermatophyta</taxon>
        <taxon>Magnoliopsida</taxon>
        <taxon>eudicotyledons</taxon>
        <taxon>Gunneridae</taxon>
        <taxon>Pentapetalae</taxon>
        <taxon>rosids</taxon>
        <taxon>malvids</taxon>
        <taxon>Malvales</taxon>
        <taxon>Malvaceae</taxon>
        <taxon>Malvoideae</taxon>
        <taxon>Gossypium</taxon>
    </lineage>
</organism>
<dbReference type="SMART" id="SM00745">
    <property type="entry name" value="MIT"/>
    <property type="match status" value="1"/>
</dbReference>
<evidence type="ECO:0000256" key="4">
    <source>
        <dbReference type="ARBA" id="ARBA00022670"/>
    </source>
</evidence>
<keyword evidence="16" id="KW-1185">Reference proteome</keyword>
<dbReference type="CDD" id="cd19521">
    <property type="entry name" value="RecA-like_VPS4"/>
    <property type="match status" value="1"/>
</dbReference>
<dbReference type="SMART" id="SM00382">
    <property type="entry name" value="AAA"/>
    <property type="match status" value="1"/>
</dbReference>
<dbReference type="PANTHER" id="PTHR10795">
    <property type="entry name" value="PROPROTEIN CONVERTASE SUBTILISIN/KEXIN"/>
    <property type="match status" value="1"/>
</dbReference>
<evidence type="ECO:0000256" key="1">
    <source>
        <dbReference type="ARBA" id="ARBA00004481"/>
    </source>
</evidence>
<dbReference type="EMBL" id="JARKNE010000009">
    <property type="protein sequence ID" value="KAK5803563.1"/>
    <property type="molecule type" value="Genomic_DNA"/>
</dbReference>
<dbReference type="InterPro" id="IPR003593">
    <property type="entry name" value="AAA+_ATPase"/>
</dbReference>
<dbReference type="Pfam" id="PF17862">
    <property type="entry name" value="AAA_lid_3"/>
    <property type="match status" value="1"/>
</dbReference>
<evidence type="ECO:0000259" key="14">
    <source>
        <dbReference type="SMART" id="SM00745"/>
    </source>
</evidence>
<feature type="active site" description="Charge relay system" evidence="11">
    <location>
        <position position="931"/>
    </location>
</feature>
<dbReference type="SUPFAM" id="SSF52540">
    <property type="entry name" value="P-loop containing nucleoside triphosphate hydrolases"/>
    <property type="match status" value="1"/>
</dbReference>
<dbReference type="InterPro" id="IPR041569">
    <property type="entry name" value="AAA_lid_3"/>
</dbReference>
<evidence type="ECO:0000313" key="16">
    <source>
        <dbReference type="Proteomes" id="UP001358586"/>
    </source>
</evidence>
<dbReference type="Pfam" id="PF05922">
    <property type="entry name" value="Inhibitor_I9"/>
    <property type="match status" value="1"/>
</dbReference>